<feature type="domain" description="DUF5681" evidence="2">
    <location>
        <begin position="14"/>
        <end position="62"/>
    </location>
</feature>
<protein>
    <recommendedName>
        <fullName evidence="2">DUF5681 domain-containing protein</fullName>
    </recommendedName>
</protein>
<sequence>MQDDYEVGYKKPPKNSQFRKGIFGNTRGRPRKSLDLSDQLIRESRSFMTIHENGQKIRISSKNLSSSSWSS</sequence>
<feature type="region of interest" description="Disordered" evidence="1">
    <location>
        <begin position="1"/>
        <end position="37"/>
    </location>
</feature>
<evidence type="ECO:0000256" key="1">
    <source>
        <dbReference type="SAM" id="MobiDB-lite"/>
    </source>
</evidence>
<accession>A0A9X0U5W0</accession>
<proteinExistence type="predicted"/>
<comment type="caution">
    <text evidence="3">The sequence shown here is derived from an EMBL/GenBank/DDBJ whole genome shotgun (WGS) entry which is preliminary data.</text>
</comment>
<dbReference type="AlphaFoldDB" id="A0A9X0U5W0"/>
<organism evidence="3 4">
    <name type="scientific">Tunturiibacter gelidiferens</name>
    <dbReference type="NCBI Taxonomy" id="3069689"/>
    <lineage>
        <taxon>Bacteria</taxon>
        <taxon>Pseudomonadati</taxon>
        <taxon>Acidobacteriota</taxon>
        <taxon>Terriglobia</taxon>
        <taxon>Terriglobales</taxon>
        <taxon>Acidobacteriaceae</taxon>
        <taxon>Tunturiibacter</taxon>
    </lineage>
</organism>
<evidence type="ECO:0000259" key="2">
    <source>
        <dbReference type="Pfam" id="PF18932"/>
    </source>
</evidence>
<gene>
    <name evidence="3" type="ORF">HDF14_002783</name>
</gene>
<dbReference type="Proteomes" id="UP000535182">
    <property type="component" value="Unassembled WGS sequence"/>
</dbReference>
<name>A0A9X0U5W0_9BACT</name>
<dbReference type="EMBL" id="JACHEB010000005">
    <property type="protein sequence ID" value="MBB5329167.1"/>
    <property type="molecule type" value="Genomic_DNA"/>
</dbReference>
<dbReference type="InterPro" id="IPR043736">
    <property type="entry name" value="DUF5681"/>
</dbReference>
<reference evidence="3 4" key="1">
    <citation type="submission" date="2020-08" db="EMBL/GenBank/DDBJ databases">
        <title>Genomic Encyclopedia of Type Strains, Phase IV (KMG-V): Genome sequencing to study the core and pangenomes of soil and plant-associated prokaryotes.</title>
        <authorList>
            <person name="Whitman W."/>
        </authorList>
    </citation>
    <scope>NUCLEOTIDE SEQUENCE [LARGE SCALE GENOMIC DNA]</scope>
    <source>
        <strain evidence="3 4">X5P2</strain>
    </source>
</reference>
<dbReference type="Pfam" id="PF18932">
    <property type="entry name" value="DUF5681"/>
    <property type="match status" value="1"/>
</dbReference>
<keyword evidence="4" id="KW-1185">Reference proteome</keyword>
<dbReference type="RefSeq" id="WP_221304671.1">
    <property type="nucleotide sequence ID" value="NZ_JACHEB010000005.1"/>
</dbReference>
<evidence type="ECO:0000313" key="3">
    <source>
        <dbReference type="EMBL" id="MBB5329167.1"/>
    </source>
</evidence>
<evidence type="ECO:0000313" key="4">
    <source>
        <dbReference type="Proteomes" id="UP000535182"/>
    </source>
</evidence>